<dbReference type="InterPro" id="IPR046538">
    <property type="entry name" value="DUF6603"/>
</dbReference>
<sequence>MDIATLKTLVRAGLSGASYSLDIATLNSAALTTLASDYLAHGHLALTPAATPFTETVDSITVHGRGIDRPFAAMTVAATFTLDGSGEAQLQLVATGDASWRFDKAFAQFEGNLGADLPFTGTPSMMLTSARPTIAFAGTLDFSSLSGGLKALLGLTTEDLSGDLAMTKNGTLLTSFKLVGPALTGINLFIATNITVGFGMDAYSLPVPGGGDPPLLPYVKLGADIPFQASGRNYSLPLSVQATSLTAPIRFDANLTDVIDATLSELATLVGGADLGSTLPPPGTMTPGNSLALTDLYMDVMPDGSAVSAIGLTVKSEATWDVVTIQSTNKVLQAHDLFLAFAVATPFSAPFPSLIFGGTFAITPKADLKLTAFYPNFTVSGYLADGSKIVLSELIEEFVGPVQGLPDLAIDQLSFSAASANYHFSVDVVGFWAINTGVNLGLVVDQLGFEIGYTGGNVEAHLSGTFTVASVDLEVRADYSTGEAWTFTGKTGEGQSIPIGEFVTYAAKTFNVGEPPKWVQDTTVKDIATSLNTKTKDFAFGITGDIPLGADMLEIRLGFAMTSVTGGYRKDLTGTVDVAGNIFIIDFTTSPSDTAISASWSAKTPADYLEFATIAGAFAPKADIPELPAGLTLSIKEIGLTYDFTLKSLTLTMASASYGNAVFVAYHDMTANKWVFYFGVAIDKPLDLSNLPVLNHVLSRDEKIDVRDMQALIASSALDPSVPAQQAEIAAINAKIPANYPTLPGQGLPGQVALSAVIDFGGNTYPLSIGTPAAADAVTSPSTGRAGAASGPNAGTVPAPQAAADGTSWFNIQKSFGPVTFQKVGVRYQESVLWFVIDASMTAAGLDIGVQGLAVGSPLSSFDPHFHIDGLGIDYTSTAFSIGGAFVNFPPVAPVTREFGGMLMVQAEGFGATAMGGYAEFSGQTSMFVFSSIDALIGGPPYFLVNGLCGGFGYNNYLRIPAQDEVFQFPFVAALSDPAVLGPKPTPLIVLQKVMGGSNPWVRPSAGDFWLGLGIKFSTFEVINSTALLIGEFGNRFELALIGLSKGRFPMAGPEVYAYIELQLEAVFDPTDGFFSVSAVLSPNSYLLDTNCKLTGGAAFEVWYPPSGHAGDFVVTAGGYSPYFTVPDHYPKEPRIGFRWSIGDTVTLSGGLYFAITPAALMAGGQLGVTYQAGNLKAWFDAHADIIAWYNPFRFIADIGVTVGASYKADLLLCSKTFTVELGADLTLWGPPTGGAVTVHWYIISFTVEFGSKSGGGALDNQDWGTFTQVLPPPGNVVSITAAAGMQAAAPLADQTLARNASEASAQPVQPWLVHPDAFTFTADCKIPLSELYIGDDTAPFASGSQLTIKPMQAQGSSFTRLKVIEQASQQNVLDATWTVEARSGDVPVALWGAGRNDTLPTGSGLVQNQLSGLRITVPPAQLGPGTGAISVSDDLQYDPLQPGPNPLRAGLPPVGPMPHLSTTALADIGKIMDQPVLDARNAIHATFAELDLAEVANGSLAAMQAGAGAIFVDEPLEIGTQA</sequence>
<evidence type="ECO:0000313" key="3">
    <source>
        <dbReference type="Proteomes" id="UP000254101"/>
    </source>
</evidence>
<reference evidence="2 3" key="1">
    <citation type="submission" date="2018-07" db="EMBL/GenBank/DDBJ databases">
        <title>Erythrobacter nanhaiensis sp. nov., a novel member of the genus Erythrobacter isolated from the South China Sea.</title>
        <authorList>
            <person name="Chen X."/>
            <person name="Liu J."/>
        </authorList>
    </citation>
    <scope>NUCLEOTIDE SEQUENCE [LARGE SCALE GENOMIC DNA]</scope>
    <source>
        <strain evidence="2 3">S-5</strain>
    </source>
</reference>
<organism evidence="2 3">
    <name type="scientific">Alteriqipengyuania lutimaris</name>
    <dbReference type="NCBI Taxonomy" id="1538146"/>
    <lineage>
        <taxon>Bacteria</taxon>
        <taxon>Pseudomonadati</taxon>
        <taxon>Pseudomonadota</taxon>
        <taxon>Alphaproteobacteria</taxon>
        <taxon>Sphingomonadales</taxon>
        <taxon>Erythrobacteraceae</taxon>
        <taxon>Alteriqipengyuania</taxon>
    </lineage>
</organism>
<keyword evidence="3" id="KW-1185">Reference proteome</keyword>
<evidence type="ECO:0000313" key="2">
    <source>
        <dbReference type="EMBL" id="RDS77446.1"/>
    </source>
</evidence>
<feature type="domain" description="DUF6603" evidence="1">
    <location>
        <begin position="812"/>
        <end position="1324"/>
    </location>
</feature>
<comment type="caution">
    <text evidence="2">The sequence shown here is derived from an EMBL/GenBank/DDBJ whole genome shotgun (WGS) entry which is preliminary data.</text>
</comment>
<protein>
    <recommendedName>
        <fullName evidence="1">DUF6603 domain-containing protein</fullName>
    </recommendedName>
</protein>
<proteinExistence type="predicted"/>
<gene>
    <name evidence="2" type="ORF">DL238_07385</name>
</gene>
<dbReference type="Proteomes" id="UP000254101">
    <property type="component" value="Unassembled WGS sequence"/>
</dbReference>
<dbReference type="OrthoDB" id="535891at2"/>
<dbReference type="EMBL" id="QRBB01000001">
    <property type="protein sequence ID" value="RDS77446.1"/>
    <property type="molecule type" value="Genomic_DNA"/>
</dbReference>
<dbReference type="Pfam" id="PF20248">
    <property type="entry name" value="DUF6603"/>
    <property type="match status" value="1"/>
</dbReference>
<dbReference type="RefSeq" id="WP_115491664.1">
    <property type="nucleotide sequence ID" value="NZ_JACHWW010000001.1"/>
</dbReference>
<name>A0A395LKB1_9SPHN</name>
<evidence type="ECO:0000259" key="1">
    <source>
        <dbReference type="Pfam" id="PF20248"/>
    </source>
</evidence>
<accession>A0A395LKB1</accession>